<sequence length="398" mass="45458">MNIKIIRNSEEYRKATDYLDELLASGDQDNDDLIDVMTLLISNYEEELFDIGLPDPVSAIEHRMEQQGITRKDLIQYLGSQSRVSEVINGKAPLSLSMIKNLHEGLGISYEVLMQDQKLEPDQRKVNYEDYPITAMFKKGFFPKAIKSASDAKSKAEELIRDMFEVVKLTPFAMAGVGAPHLRSAVHTTNKRMDDLALQAWQAKVLHQTLNHKLPKCQLDSIDLPFLRETLKLSRLENGPLLAKEELANNGIHLVFQEHLPKTYLDGAAMWGLDGNPVIGMTIRYDRLDNFWFVLMHELAHVSRHLKDSKEAYFDDIDGDKDNKEDEADEMALDALVEKSEWEKYCALLTTPESVVNLAKKLMVNPAVIAGRYRKEVSDYRIYNRLIGSKEVRKMVFP</sequence>
<accession>K6Z5H2</accession>
<dbReference type="OrthoDB" id="9796786at2"/>
<dbReference type="eggNOG" id="COG5499">
    <property type="taxonomic scope" value="Bacteria"/>
</dbReference>
<name>K6Z5H2_9ALTE</name>
<organism evidence="2 3">
    <name type="scientific">Paraglaciecola mesophila KMM 241</name>
    <dbReference type="NCBI Taxonomy" id="1128912"/>
    <lineage>
        <taxon>Bacteria</taxon>
        <taxon>Pseudomonadati</taxon>
        <taxon>Pseudomonadota</taxon>
        <taxon>Gammaproteobacteria</taxon>
        <taxon>Alteromonadales</taxon>
        <taxon>Alteromonadaceae</taxon>
        <taxon>Paraglaciecola</taxon>
    </lineage>
</organism>
<dbReference type="Proteomes" id="UP000006263">
    <property type="component" value="Unassembled WGS sequence"/>
</dbReference>
<dbReference type="AlphaFoldDB" id="K6Z5H2"/>
<proteinExistence type="predicted"/>
<gene>
    <name evidence="2" type="ORF">GMES_1957</name>
</gene>
<dbReference type="InterPro" id="IPR039060">
    <property type="entry name" value="Antitox_HigA"/>
</dbReference>
<dbReference type="PANTHER" id="PTHR40455:SF1">
    <property type="entry name" value="ANTITOXIN HIGA"/>
    <property type="match status" value="1"/>
</dbReference>
<dbReference type="InterPro" id="IPR010982">
    <property type="entry name" value="Lambda_DNA-bd_dom_sf"/>
</dbReference>
<dbReference type="SMART" id="SM00530">
    <property type="entry name" value="HTH_XRE"/>
    <property type="match status" value="1"/>
</dbReference>
<evidence type="ECO:0000313" key="3">
    <source>
        <dbReference type="Proteomes" id="UP000006263"/>
    </source>
</evidence>
<dbReference type="GO" id="GO:0006355">
    <property type="term" value="P:regulation of DNA-templated transcription"/>
    <property type="evidence" value="ECO:0007669"/>
    <property type="project" value="InterPro"/>
</dbReference>
<dbReference type="InterPro" id="IPR001387">
    <property type="entry name" value="Cro/C1-type_HTH"/>
</dbReference>
<dbReference type="EMBL" id="BAEP01000040">
    <property type="protein sequence ID" value="GAC24253.1"/>
    <property type="molecule type" value="Genomic_DNA"/>
</dbReference>
<dbReference type="Pfam" id="PF01381">
    <property type="entry name" value="HTH_3"/>
    <property type="match status" value="1"/>
</dbReference>
<protein>
    <recommendedName>
        <fullName evidence="1">HTH cro/C1-type domain-containing protein</fullName>
    </recommendedName>
</protein>
<dbReference type="PROSITE" id="PS50943">
    <property type="entry name" value="HTH_CROC1"/>
    <property type="match status" value="1"/>
</dbReference>
<comment type="caution">
    <text evidence="2">The sequence shown here is derived from an EMBL/GenBank/DDBJ whole genome shotgun (WGS) entry which is preliminary data.</text>
</comment>
<dbReference type="Gene3D" id="1.10.260.40">
    <property type="entry name" value="lambda repressor-like DNA-binding domains"/>
    <property type="match status" value="1"/>
</dbReference>
<dbReference type="RefSeq" id="WP_006992404.1">
    <property type="nucleotide sequence ID" value="NZ_BAEP01000040.1"/>
</dbReference>
<reference evidence="2 3" key="1">
    <citation type="journal article" date="2017" name="Antonie Van Leeuwenhoek">
        <title>Rhizobium rhizosphaerae sp. nov., a novel species isolated from rice rhizosphere.</title>
        <authorList>
            <person name="Zhao J.J."/>
            <person name="Zhang J."/>
            <person name="Zhang R.J."/>
            <person name="Zhang C.W."/>
            <person name="Yin H.Q."/>
            <person name="Zhang X.X."/>
        </authorList>
    </citation>
    <scope>NUCLEOTIDE SEQUENCE [LARGE SCALE GENOMIC DNA]</scope>
    <source>
        <strain evidence="2 3">KMM 241</strain>
    </source>
</reference>
<dbReference type="GO" id="GO:0001046">
    <property type="term" value="F:core promoter sequence-specific DNA binding"/>
    <property type="evidence" value="ECO:0007669"/>
    <property type="project" value="TreeGrafter"/>
</dbReference>
<dbReference type="SUPFAM" id="SSF47413">
    <property type="entry name" value="lambda repressor-like DNA-binding domains"/>
    <property type="match status" value="1"/>
</dbReference>
<evidence type="ECO:0000259" key="1">
    <source>
        <dbReference type="PROSITE" id="PS50943"/>
    </source>
</evidence>
<dbReference type="PANTHER" id="PTHR40455">
    <property type="entry name" value="ANTITOXIN HIGA"/>
    <property type="match status" value="1"/>
</dbReference>
<feature type="domain" description="HTH cro/C1-type" evidence="1">
    <location>
        <begin position="60"/>
        <end position="113"/>
    </location>
</feature>
<evidence type="ECO:0000313" key="2">
    <source>
        <dbReference type="EMBL" id="GAC24253.1"/>
    </source>
</evidence>
<dbReference type="CDD" id="cd00093">
    <property type="entry name" value="HTH_XRE"/>
    <property type="match status" value="1"/>
</dbReference>